<organism evidence="9 10">
    <name type="scientific">Aphanomyces astaci</name>
    <name type="common">Crayfish plague agent</name>
    <dbReference type="NCBI Taxonomy" id="112090"/>
    <lineage>
        <taxon>Eukaryota</taxon>
        <taxon>Sar</taxon>
        <taxon>Stramenopiles</taxon>
        <taxon>Oomycota</taxon>
        <taxon>Saprolegniomycetes</taxon>
        <taxon>Saprolegniales</taxon>
        <taxon>Verrucalvaceae</taxon>
        <taxon>Aphanomyces</taxon>
    </lineage>
</organism>
<comment type="caution">
    <text evidence="9">The sequence shown here is derived from an EMBL/GenBank/DDBJ whole genome shotgun (WGS) entry which is preliminary data.</text>
</comment>
<dbReference type="GO" id="GO:0005634">
    <property type="term" value="C:nucleus"/>
    <property type="evidence" value="ECO:0007669"/>
    <property type="project" value="UniProtKB-SubCell"/>
</dbReference>
<evidence type="ECO:0000259" key="8">
    <source>
        <dbReference type="PROSITE" id="PS50280"/>
    </source>
</evidence>
<dbReference type="GO" id="GO:0008168">
    <property type="term" value="F:methyltransferase activity"/>
    <property type="evidence" value="ECO:0007669"/>
    <property type="project" value="UniProtKB-KW"/>
</dbReference>
<keyword evidence="7" id="KW-0539">Nucleus</keyword>
<comment type="subcellular location">
    <subcellularLocation>
        <location evidence="2">Chromosome</location>
    </subcellularLocation>
    <subcellularLocation>
        <location evidence="1">Nucleus</location>
    </subcellularLocation>
</comment>
<dbReference type="GO" id="GO:0032259">
    <property type="term" value="P:methylation"/>
    <property type="evidence" value="ECO:0007669"/>
    <property type="project" value="UniProtKB-KW"/>
</dbReference>
<evidence type="ECO:0000313" key="10">
    <source>
        <dbReference type="Proteomes" id="UP000469452"/>
    </source>
</evidence>
<evidence type="ECO:0000256" key="2">
    <source>
        <dbReference type="ARBA" id="ARBA00004286"/>
    </source>
</evidence>
<keyword evidence="3" id="KW-0158">Chromosome</keyword>
<name>A0A6A5A6R7_APHAT</name>
<evidence type="ECO:0000313" key="9">
    <source>
        <dbReference type="EMBL" id="KAF0759911.1"/>
    </source>
</evidence>
<dbReference type="Gene3D" id="2.170.270.10">
    <property type="entry name" value="SET domain"/>
    <property type="match status" value="1"/>
</dbReference>
<protein>
    <recommendedName>
        <fullName evidence="8">SET domain-containing protein</fullName>
    </recommendedName>
</protein>
<gene>
    <name evidence="9" type="ORF">AaE_003634</name>
</gene>
<proteinExistence type="predicted"/>
<evidence type="ECO:0000256" key="7">
    <source>
        <dbReference type="ARBA" id="ARBA00023242"/>
    </source>
</evidence>
<sequence>MPTSATSTPKKLTTITVKWECVEALGAKIMSVDDVMERTGRSASAVYKWMHEKRTLEQHVASGFGQQVRVVVRKPNRRKKRTSFFRGPRTPKGNLAHVVQWIKAQPPRSLDISSIDEKCHEVPGFAQKSAQAKKSFVRELVRRQGLRDFVNFGVSTAPDEAKIVCTTITATTTSNTTTSEPSITTTVVATTVTESTPTYATENSFELPFTPAFGPSSARIIDQPLSPPTKRHPTPPTELNLPCTTSNVDHASAPALNPCVRPSSTDNIDVRTSNTTDTKSMRLQAPVVITAPSSALIDLSEDLSDEHHALVAQTMTSFHHIATNLYKGDQRILELWRGDFPVPNPNLVPLPRTPMARQCSCWMQNNRGKAATCNTQDCINFAEYIFCPENCKSRRLCGNQAFGDHPLAVPHEVFVTKSTGLGVRTMASIARGCSVMEYIGEVIKKAEFESRYASMVEAGEVDFYFLSLRDECFIDARNYSNNSRFINHSCEPNCAIEVWKDSGVKRAVIVALDDIGRLEELTFDYNWWDTFDAANFQSRCGKVSCTRSQRR</sequence>
<keyword evidence="4" id="KW-0489">Methyltransferase</keyword>
<dbReference type="Pfam" id="PF00856">
    <property type="entry name" value="SET"/>
    <property type="match status" value="1"/>
</dbReference>
<dbReference type="EMBL" id="VJMI01009026">
    <property type="protein sequence ID" value="KAF0759911.1"/>
    <property type="molecule type" value="Genomic_DNA"/>
</dbReference>
<dbReference type="SUPFAM" id="SSF82199">
    <property type="entry name" value="SET domain"/>
    <property type="match status" value="1"/>
</dbReference>
<keyword evidence="5" id="KW-0808">Transferase</keyword>
<dbReference type="AlphaFoldDB" id="A0A6A5A6R7"/>
<reference evidence="9 10" key="1">
    <citation type="submission" date="2019-06" db="EMBL/GenBank/DDBJ databases">
        <title>Genomics analysis of Aphanomyces spp. identifies a new class of oomycete effector associated with host adaptation.</title>
        <authorList>
            <person name="Gaulin E."/>
        </authorList>
    </citation>
    <scope>NUCLEOTIDE SEQUENCE [LARGE SCALE GENOMIC DNA]</scope>
    <source>
        <strain evidence="9 10">E</strain>
    </source>
</reference>
<dbReference type="InterPro" id="IPR046341">
    <property type="entry name" value="SET_dom_sf"/>
</dbReference>
<dbReference type="Proteomes" id="UP000469452">
    <property type="component" value="Unassembled WGS sequence"/>
</dbReference>
<dbReference type="InterPro" id="IPR001214">
    <property type="entry name" value="SET_dom"/>
</dbReference>
<evidence type="ECO:0000256" key="3">
    <source>
        <dbReference type="ARBA" id="ARBA00022454"/>
    </source>
</evidence>
<dbReference type="CDD" id="cd10531">
    <property type="entry name" value="SET_SETD2-like"/>
    <property type="match status" value="1"/>
</dbReference>
<evidence type="ECO:0000256" key="6">
    <source>
        <dbReference type="ARBA" id="ARBA00022691"/>
    </source>
</evidence>
<accession>A0A6A5A6R7</accession>
<dbReference type="PROSITE" id="PS50280">
    <property type="entry name" value="SET"/>
    <property type="match status" value="1"/>
</dbReference>
<feature type="domain" description="SET" evidence="8">
    <location>
        <begin position="409"/>
        <end position="526"/>
    </location>
</feature>
<evidence type="ECO:0000256" key="1">
    <source>
        <dbReference type="ARBA" id="ARBA00004123"/>
    </source>
</evidence>
<keyword evidence="6" id="KW-0949">S-adenosyl-L-methionine</keyword>
<dbReference type="InterPro" id="IPR050777">
    <property type="entry name" value="SET2_Histone-Lys_MeTrsfase"/>
</dbReference>
<dbReference type="PANTHER" id="PTHR22884">
    <property type="entry name" value="SET DOMAIN PROTEINS"/>
    <property type="match status" value="1"/>
</dbReference>
<evidence type="ECO:0000256" key="4">
    <source>
        <dbReference type="ARBA" id="ARBA00022603"/>
    </source>
</evidence>
<dbReference type="SMART" id="SM00317">
    <property type="entry name" value="SET"/>
    <property type="match status" value="1"/>
</dbReference>
<dbReference type="VEuPathDB" id="FungiDB:H257_18382"/>
<dbReference type="GO" id="GO:0005694">
    <property type="term" value="C:chromosome"/>
    <property type="evidence" value="ECO:0007669"/>
    <property type="project" value="UniProtKB-SubCell"/>
</dbReference>
<evidence type="ECO:0000256" key="5">
    <source>
        <dbReference type="ARBA" id="ARBA00022679"/>
    </source>
</evidence>
<dbReference type="VEuPathDB" id="FungiDB:H257_18317"/>